<proteinExistence type="predicted"/>
<keyword evidence="2" id="KW-1185">Reference proteome</keyword>
<evidence type="ECO:0000313" key="1">
    <source>
        <dbReference type="EMBL" id="KXB31373.1"/>
    </source>
</evidence>
<protein>
    <submittedName>
        <fullName evidence="1">Uncharacterized protein</fullName>
    </submittedName>
</protein>
<dbReference type="Proteomes" id="UP000070186">
    <property type="component" value="Unassembled WGS sequence"/>
</dbReference>
<evidence type="ECO:0000313" key="2">
    <source>
        <dbReference type="Proteomes" id="UP000070186"/>
    </source>
</evidence>
<accession>A0A133XKB0</accession>
<comment type="caution">
    <text evidence="1">The sequence shown here is derived from an EMBL/GenBank/DDBJ whole genome shotgun (WGS) entry which is preliminary data.</text>
</comment>
<gene>
    <name evidence="1" type="ORF">AT959_06785</name>
</gene>
<dbReference type="AlphaFoldDB" id="A0A133XKB0"/>
<sequence>MDEVFSGMTLLLPTFLAWRQNKGILFPYACSAKWATQSQKHLNAFLIAMVMTFWPKRLLNTKKSWIWCLSLPLNMGSTLDLRWQ</sequence>
<organism evidence="1 2">
    <name type="scientific">Dechloromonas denitrificans</name>
    <dbReference type="NCBI Taxonomy" id="281362"/>
    <lineage>
        <taxon>Bacteria</taxon>
        <taxon>Pseudomonadati</taxon>
        <taxon>Pseudomonadota</taxon>
        <taxon>Betaproteobacteria</taxon>
        <taxon>Rhodocyclales</taxon>
        <taxon>Azonexaceae</taxon>
        <taxon>Dechloromonas</taxon>
    </lineage>
</organism>
<reference evidence="1 2" key="1">
    <citation type="submission" date="2015-12" db="EMBL/GenBank/DDBJ databases">
        <title>Nitrous oxide reduction kinetics distinguish bacteria harboring typical versus atypical NosZ.</title>
        <authorList>
            <person name="Yoon S."/>
            <person name="Nissen S."/>
            <person name="Park D."/>
            <person name="Sanford R.A."/>
            <person name="Loeffler F.E."/>
        </authorList>
    </citation>
    <scope>NUCLEOTIDE SEQUENCE [LARGE SCALE GENOMIC DNA]</scope>
    <source>
        <strain evidence="1 2">ATCC BAA-841</strain>
    </source>
</reference>
<dbReference type="EMBL" id="LODL01000013">
    <property type="protein sequence ID" value="KXB31373.1"/>
    <property type="molecule type" value="Genomic_DNA"/>
</dbReference>
<name>A0A133XKB0_9RHOO</name>